<feature type="domain" description="HNH endonuclease 5" evidence="1">
    <location>
        <begin position="19"/>
        <end position="69"/>
    </location>
</feature>
<dbReference type="GO" id="GO:0004519">
    <property type="term" value="F:endonuclease activity"/>
    <property type="evidence" value="ECO:0007669"/>
    <property type="project" value="UniProtKB-KW"/>
</dbReference>
<dbReference type="Proteomes" id="UP000284024">
    <property type="component" value="Unassembled WGS sequence"/>
</dbReference>
<dbReference type="InterPro" id="IPR029471">
    <property type="entry name" value="HNH_5"/>
</dbReference>
<organism evidence="2 3">
    <name type="scientific">Blautia obeum</name>
    <dbReference type="NCBI Taxonomy" id="40520"/>
    <lineage>
        <taxon>Bacteria</taxon>
        <taxon>Bacillati</taxon>
        <taxon>Bacillota</taxon>
        <taxon>Clostridia</taxon>
        <taxon>Lachnospirales</taxon>
        <taxon>Lachnospiraceae</taxon>
        <taxon>Blautia</taxon>
    </lineage>
</organism>
<evidence type="ECO:0000313" key="2">
    <source>
        <dbReference type="EMBL" id="RHH16757.1"/>
    </source>
</evidence>
<dbReference type="EMBL" id="QRJH01000008">
    <property type="protein sequence ID" value="RHH16757.1"/>
    <property type="molecule type" value="Genomic_DNA"/>
</dbReference>
<dbReference type="Pfam" id="PF14279">
    <property type="entry name" value="HNH_5"/>
    <property type="match status" value="1"/>
</dbReference>
<dbReference type="InterPro" id="IPR003615">
    <property type="entry name" value="HNH_nuc"/>
</dbReference>
<sequence length="414" mass="48110">MILRFEIEVRLFMANRENCVYCGKPITKRSREHIIQNAIGGLYESEDICCPDCNNYISKYIDVPFTKIFNAIISRIENFTKTNNKKSKPVYTGKAAYGGKVYDVSMKAGKVISCPELSKELKCDISKLNFEILAYDFPIDNIPFTKGLSKIAFNFALDKGISLDILKEGLKTKVTENGIEDISFKYPVIPFVPLNPMDKHIELNTSMELYHNLILFSQGEMLWCYIDLFNTFQYYVLLSDKWDKSISVHETYLQLLQKLNRSVPELYIRKPKHILTYAMFYNVEPSTDLEIFKKRVAEAIKKESLKKSMADVISAKMVDKYLTPELLTQTDTEERDFYLKSLLLYSNEDDSLNEKHFRTVTLTGNDLEITSYPLLINLLVLNGELDVRRYTYEKFNRLNKFLTGFDKIENVMDE</sequence>
<reference evidence="2 3" key="1">
    <citation type="submission" date="2018-08" db="EMBL/GenBank/DDBJ databases">
        <title>A genome reference for cultivated species of the human gut microbiota.</title>
        <authorList>
            <person name="Zou Y."/>
            <person name="Xue W."/>
            <person name="Luo G."/>
        </authorList>
    </citation>
    <scope>NUCLEOTIDE SEQUENCE [LARGE SCALE GENOMIC DNA]</scope>
    <source>
        <strain evidence="2 3">AM18-2AC</strain>
    </source>
</reference>
<evidence type="ECO:0000313" key="3">
    <source>
        <dbReference type="Proteomes" id="UP000284024"/>
    </source>
</evidence>
<comment type="caution">
    <text evidence="2">The sequence shown here is derived from an EMBL/GenBank/DDBJ whole genome shotgun (WGS) entry which is preliminary data.</text>
</comment>
<dbReference type="AlphaFoldDB" id="A0A414VZ09"/>
<gene>
    <name evidence="2" type="ORF">DW222_14565</name>
</gene>
<proteinExistence type="predicted"/>
<keyword evidence="2" id="KW-0255">Endonuclease</keyword>
<keyword evidence="2" id="KW-0540">Nuclease</keyword>
<dbReference type="CDD" id="cd00085">
    <property type="entry name" value="HNHc"/>
    <property type="match status" value="1"/>
</dbReference>
<accession>A0A414VZ09</accession>
<protein>
    <submittedName>
        <fullName evidence="2">HNH endonuclease</fullName>
    </submittedName>
</protein>
<evidence type="ECO:0000259" key="1">
    <source>
        <dbReference type="Pfam" id="PF14279"/>
    </source>
</evidence>
<name>A0A414VZ09_9FIRM</name>
<keyword evidence="2" id="KW-0378">Hydrolase</keyword>